<dbReference type="AlphaFoldDB" id="H2XZY6"/>
<dbReference type="GeneTree" id="ENSGT00950000184737"/>
<dbReference type="PANTHER" id="PTHR22028:SF4">
    <property type="entry name" value="PROTEIN SFI1 HOMOLOG"/>
    <property type="match status" value="1"/>
</dbReference>
<dbReference type="PANTHER" id="PTHR22028">
    <property type="entry name" value="SFI1 SPINDLE BODY DOMAIN-CONTAINING PROTEIN-RELATED"/>
    <property type="match status" value="1"/>
</dbReference>
<dbReference type="InterPro" id="IPR052270">
    <property type="entry name" value="CACF_protein"/>
</dbReference>
<protein>
    <recommendedName>
        <fullName evidence="3">Sfi1 spindle body domain-containing protein</fullName>
    </recommendedName>
</protein>
<dbReference type="STRING" id="7719.ENSCINP00000035220"/>
<evidence type="ECO:0000313" key="2">
    <source>
        <dbReference type="Proteomes" id="UP000008144"/>
    </source>
</evidence>
<reference evidence="1" key="2">
    <citation type="journal article" date="2008" name="Genome Biol.">
        <title>Improved genome assembly and evidence-based global gene model set for the chordate Ciona intestinalis: new insight into intron and operon populations.</title>
        <authorList>
            <person name="Satou Y."/>
            <person name="Mineta K."/>
            <person name="Ogasawara M."/>
            <person name="Sasakura Y."/>
            <person name="Shoguchi E."/>
            <person name="Ueno K."/>
            <person name="Yamada L."/>
            <person name="Matsumoto J."/>
            <person name="Wasserscheid J."/>
            <person name="Dewar K."/>
            <person name="Wiley G.B."/>
            <person name="Macmil S.L."/>
            <person name="Roe B.A."/>
            <person name="Zeller R.W."/>
            <person name="Hastings K.E."/>
            <person name="Lemaire P."/>
            <person name="Lindquist E."/>
            <person name="Endo T."/>
            <person name="Hotta K."/>
            <person name="Inaba K."/>
        </authorList>
    </citation>
    <scope>NUCLEOTIDE SEQUENCE [LARGE SCALE GENOMIC DNA]</scope>
    <source>
        <strain evidence="1">wild type</strain>
    </source>
</reference>
<proteinExistence type="predicted"/>
<evidence type="ECO:0008006" key="3">
    <source>
        <dbReference type="Google" id="ProtNLM"/>
    </source>
</evidence>
<dbReference type="OMA" id="CGAMPLE"/>
<organism evidence="1 2">
    <name type="scientific">Ciona intestinalis</name>
    <name type="common">Transparent sea squirt</name>
    <name type="synonym">Ascidia intestinalis</name>
    <dbReference type="NCBI Taxonomy" id="7719"/>
    <lineage>
        <taxon>Eukaryota</taxon>
        <taxon>Metazoa</taxon>
        <taxon>Chordata</taxon>
        <taxon>Tunicata</taxon>
        <taxon>Ascidiacea</taxon>
        <taxon>Phlebobranchia</taxon>
        <taxon>Cionidae</taxon>
        <taxon>Ciona</taxon>
    </lineage>
</organism>
<reference evidence="2" key="1">
    <citation type="journal article" date="2002" name="Science">
        <title>The draft genome of Ciona intestinalis: insights into chordate and vertebrate origins.</title>
        <authorList>
            <person name="Dehal P."/>
            <person name="Satou Y."/>
            <person name="Campbell R.K."/>
            <person name="Chapman J."/>
            <person name="Degnan B."/>
            <person name="De Tomaso A."/>
            <person name="Davidson B."/>
            <person name="Di Gregorio A."/>
            <person name="Gelpke M."/>
            <person name="Goodstein D.M."/>
            <person name="Harafuji N."/>
            <person name="Hastings K.E."/>
            <person name="Ho I."/>
            <person name="Hotta K."/>
            <person name="Huang W."/>
            <person name="Kawashima T."/>
            <person name="Lemaire P."/>
            <person name="Martinez D."/>
            <person name="Meinertzhagen I.A."/>
            <person name="Necula S."/>
            <person name="Nonaka M."/>
            <person name="Putnam N."/>
            <person name="Rash S."/>
            <person name="Saiga H."/>
            <person name="Satake M."/>
            <person name="Terry A."/>
            <person name="Yamada L."/>
            <person name="Wang H.G."/>
            <person name="Awazu S."/>
            <person name="Azumi K."/>
            <person name="Boore J."/>
            <person name="Branno M."/>
            <person name="Chin-Bow S."/>
            <person name="DeSantis R."/>
            <person name="Doyle S."/>
            <person name="Francino P."/>
            <person name="Keys D.N."/>
            <person name="Haga S."/>
            <person name="Hayashi H."/>
            <person name="Hino K."/>
            <person name="Imai K.S."/>
            <person name="Inaba K."/>
            <person name="Kano S."/>
            <person name="Kobayashi K."/>
            <person name="Kobayashi M."/>
            <person name="Lee B.I."/>
            <person name="Makabe K.W."/>
            <person name="Manohar C."/>
            <person name="Matassi G."/>
            <person name="Medina M."/>
            <person name="Mochizuki Y."/>
            <person name="Mount S."/>
            <person name="Morishita T."/>
            <person name="Miura S."/>
            <person name="Nakayama A."/>
            <person name="Nishizaka S."/>
            <person name="Nomoto H."/>
            <person name="Ohta F."/>
            <person name="Oishi K."/>
            <person name="Rigoutsos I."/>
            <person name="Sano M."/>
            <person name="Sasaki A."/>
            <person name="Sasakura Y."/>
            <person name="Shoguchi E."/>
            <person name="Shin-i T."/>
            <person name="Spagnuolo A."/>
            <person name="Stainier D."/>
            <person name="Suzuki M.M."/>
            <person name="Tassy O."/>
            <person name="Takatori N."/>
            <person name="Tokuoka M."/>
            <person name="Yagi K."/>
            <person name="Yoshizaki F."/>
            <person name="Wada S."/>
            <person name="Zhang C."/>
            <person name="Hyatt P.D."/>
            <person name="Larimer F."/>
            <person name="Detter C."/>
            <person name="Doggett N."/>
            <person name="Glavina T."/>
            <person name="Hawkins T."/>
            <person name="Richardson P."/>
            <person name="Lucas S."/>
            <person name="Kohara Y."/>
            <person name="Levine M."/>
            <person name="Satoh N."/>
            <person name="Rokhsar D.S."/>
        </authorList>
    </citation>
    <scope>NUCLEOTIDE SEQUENCE [LARGE SCALE GENOMIC DNA]</scope>
</reference>
<reference evidence="1" key="4">
    <citation type="submission" date="2025-09" db="UniProtKB">
        <authorList>
            <consortium name="Ensembl"/>
        </authorList>
    </citation>
    <scope>IDENTIFICATION</scope>
</reference>
<name>H2XZY6_CIOIN</name>
<dbReference type="Ensembl" id="ENSCINT00000031724.1">
    <property type="protein sequence ID" value="ENSCINP00000035220.1"/>
    <property type="gene ID" value="ENSCING00000022557.1"/>
</dbReference>
<keyword evidence="2" id="KW-1185">Reference proteome</keyword>
<sequence length="629" mass="75255">MKKYLRKLQDNVVRSKIKKAKIRKADVFFIVKKLPRCFKTWKIFVKTLKERNSMKRNASMFHREVLETKYFYIWWNKFEQTRELRTMERMAMMQHTESTLRHHFHIWATKTRSILSANHSDVLARVHYRHALLHTAMTSWKKFYKMSMERQRKQDYAESYHRTGTLAGAWLSWLRYVEQKRAKRKQISEIESKYSRKVVEKCFEGWKVFVRMTRQINLKASAQLEAKRNKILRETFTKWRLATLENIQKKSFNEKARNHRNNQLKLAVFLKWRKWSVVHNYRKTQIKEKVDFCVNTLNFSSRKRYFHRWVLALSELGKEKKKEKLAVEFYRKKVSKVVFNAWLLFRFLALKKLLMQRQANIFSCQRILRTSFSTWSSHFKDSVSERKKTGDALWLWSVTLQGRCLDGWRAFTAERSRKKQRFAQALKMRSHDMVTHGCTQILRYHADKLAERTNMAAKLQVQSSHTAYHLAWKYGMIWLNKTRHRMDERKAFQTIRTWSPQPNMDILVKPSLPTCTSFEVAKVRAAPRLPDFLDESLNREGLLLSKYSTSHATHDDRNDDFAVSRTMINEKVVSHDIYESRDGNHEPQILLPPSAFTLNHGEQDHAGDANHIHGSNHGYEWNHMNTRES</sequence>
<accession>H2XZY6</accession>
<dbReference type="HOGENOM" id="CLU_435188_0_0_1"/>
<evidence type="ECO:0000313" key="1">
    <source>
        <dbReference type="Ensembl" id="ENSCINP00000035220.1"/>
    </source>
</evidence>
<dbReference type="EMBL" id="EAAA01002665">
    <property type="status" value="NOT_ANNOTATED_CDS"/>
    <property type="molecule type" value="Genomic_DNA"/>
</dbReference>
<dbReference type="Proteomes" id="UP000008144">
    <property type="component" value="Chromosome 8"/>
</dbReference>
<dbReference type="InParanoid" id="H2XZY6"/>
<reference evidence="1" key="3">
    <citation type="submission" date="2025-08" db="UniProtKB">
        <authorList>
            <consortium name="Ensembl"/>
        </authorList>
    </citation>
    <scope>IDENTIFICATION</scope>
</reference>